<comment type="caution">
    <text evidence="3">The sequence shown here is derived from an EMBL/GenBank/DDBJ whole genome shotgun (WGS) entry which is preliminary data.</text>
</comment>
<evidence type="ECO:0000256" key="1">
    <source>
        <dbReference type="ARBA" id="ARBA00022676"/>
    </source>
</evidence>
<dbReference type="PANTHER" id="PTHR30160">
    <property type="entry name" value="TETRAACYLDISACCHARIDE 4'-KINASE-RELATED"/>
    <property type="match status" value="1"/>
</dbReference>
<keyword evidence="2 3" id="KW-0808">Transferase</keyword>
<protein>
    <submittedName>
        <fullName evidence="3">Glycosyl transferase</fullName>
    </submittedName>
</protein>
<dbReference type="GO" id="GO:0005829">
    <property type="term" value="C:cytosol"/>
    <property type="evidence" value="ECO:0007669"/>
    <property type="project" value="TreeGrafter"/>
</dbReference>
<organism evidence="3 4">
    <name type="scientific">Adhaeribacter arboris</name>
    <dbReference type="NCBI Taxonomy" id="2072846"/>
    <lineage>
        <taxon>Bacteria</taxon>
        <taxon>Pseudomonadati</taxon>
        <taxon>Bacteroidota</taxon>
        <taxon>Cytophagia</taxon>
        <taxon>Cytophagales</taxon>
        <taxon>Hymenobacteraceae</taxon>
        <taxon>Adhaeribacter</taxon>
    </lineage>
</organism>
<dbReference type="EMBL" id="PYFT01000001">
    <property type="protein sequence ID" value="PSR54596.1"/>
    <property type="molecule type" value="Genomic_DNA"/>
</dbReference>
<dbReference type="OrthoDB" id="9768048at2"/>
<reference evidence="3 4" key="1">
    <citation type="submission" date="2018-03" db="EMBL/GenBank/DDBJ databases">
        <title>Adhaeribacter sp. HMF7605 Genome sequencing and assembly.</title>
        <authorList>
            <person name="Kang H."/>
            <person name="Kang J."/>
            <person name="Cha I."/>
            <person name="Kim H."/>
            <person name="Joh K."/>
        </authorList>
    </citation>
    <scope>NUCLEOTIDE SEQUENCE [LARGE SCALE GENOMIC DNA]</scope>
    <source>
        <strain evidence="3 4">HMF7605</strain>
    </source>
</reference>
<dbReference type="InterPro" id="IPR002201">
    <property type="entry name" value="Glyco_trans_9"/>
</dbReference>
<evidence type="ECO:0000313" key="4">
    <source>
        <dbReference type="Proteomes" id="UP000240357"/>
    </source>
</evidence>
<accession>A0A2T2YGE7</accession>
<dbReference type="SUPFAM" id="SSF53756">
    <property type="entry name" value="UDP-Glycosyltransferase/glycogen phosphorylase"/>
    <property type="match status" value="1"/>
</dbReference>
<evidence type="ECO:0000313" key="3">
    <source>
        <dbReference type="EMBL" id="PSR54596.1"/>
    </source>
</evidence>
<proteinExistence type="predicted"/>
<gene>
    <name evidence="3" type="ORF">AHMF7605_14315</name>
</gene>
<dbReference type="GO" id="GO:0009244">
    <property type="term" value="P:lipopolysaccharide core region biosynthetic process"/>
    <property type="evidence" value="ECO:0007669"/>
    <property type="project" value="TreeGrafter"/>
</dbReference>
<dbReference type="Pfam" id="PF01075">
    <property type="entry name" value="Glyco_transf_9"/>
    <property type="match status" value="1"/>
</dbReference>
<dbReference type="GO" id="GO:0008713">
    <property type="term" value="F:ADP-heptose-lipopolysaccharide heptosyltransferase activity"/>
    <property type="evidence" value="ECO:0007669"/>
    <property type="project" value="TreeGrafter"/>
</dbReference>
<dbReference type="RefSeq" id="WP_106930403.1">
    <property type="nucleotide sequence ID" value="NZ_PYFT01000001.1"/>
</dbReference>
<dbReference type="Proteomes" id="UP000240357">
    <property type="component" value="Unassembled WGS sequence"/>
</dbReference>
<dbReference type="Gene3D" id="3.40.50.2000">
    <property type="entry name" value="Glycogen Phosphorylase B"/>
    <property type="match status" value="2"/>
</dbReference>
<dbReference type="AlphaFoldDB" id="A0A2T2YGE7"/>
<name>A0A2T2YGE7_9BACT</name>
<keyword evidence="4" id="KW-1185">Reference proteome</keyword>
<sequence length="328" mass="37427">MTKILVLRFSSIGDIVLTTPVVRALKQQLPEARIHYATKWSFRSIVAHNPYLDQIHYLRESLRDLITELQAEKFNYVVDLHHSLRTSVIKFKLGVPGKSFDKLNFRKWLLVRLKVNKLPDVHIVDRYLAAASELGIKNDGQGLDYFIPAVDEVKLTDLPLTHQNGYYAFAIGAQHATKRLPTERIIEVCTKINAPAVLLGGKEDTATAEEITKFFQNRATSNQQPTTIYNACGKYNLNQSASLVKQAIAVFSHDTGLMHIAAAFKKKIYSIWGNTVPEFGMYPYKTEFLIFERPNLYCRPCSKIGYSKCPQGHFKCMREINFDFVLNH</sequence>
<evidence type="ECO:0000256" key="2">
    <source>
        <dbReference type="ARBA" id="ARBA00022679"/>
    </source>
</evidence>
<dbReference type="CDD" id="cd03789">
    <property type="entry name" value="GT9_LPS_heptosyltransferase"/>
    <property type="match status" value="1"/>
</dbReference>
<dbReference type="PANTHER" id="PTHR30160:SF1">
    <property type="entry name" value="LIPOPOLYSACCHARIDE 1,2-N-ACETYLGLUCOSAMINETRANSFERASE-RELATED"/>
    <property type="match status" value="1"/>
</dbReference>
<keyword evidence="1" id="KW-0328">Glycosyltransferase</keyword>
<dbReference type="InterPro" id="IPR051199">
    <property type="entry name" value="LPS_LOS_Heptosyltrfase"/>
</dbReference>